<keyword evidence="1" id="KW-0175">Coiled coil</keyword>
<dbReference type="EMBL" id="CP133218">
    <property type="protein sequence ID" value="WML89839.1"/>
    <property type="molecule type" value="Genomic_DNA"/>
</dbReference>
<protein>
    <submittedName>
        <fullName evidence="3">Uncharacterized protein</fullName>
    </submittedName>
</protein>
<name>A0ABY9MME8_9GAMM</name>
<dbReference type="InterPro" id="IPR046703">
    <property type="entry name" value="DUF6776"/>
</dbReference>
<proteinExistence type="predicted"/>
<dbReference type="Proteomes" id="UP001236657">
    <property type="component" value="Chromosome"/>
</dbReference>
<evidence type="ECO:0000256" key="2">
    <source>
        <dbReference type="SAM" id="Phobius"/>
    </source>
</evidence>
<dbReference type="RefSeq" id="WP_156946918.1">
    <property type="nucleotide sequence ID" value="NZ_CP133218.1"/>
</dbReference>
<keyword evidence="2" id="KW-0812">Transmembrane</keyword>
<feature type="coiled-coil region" evidence="1">
    <location>
        <begin position="68"/>
        <end position="109"/>
    </location>
</feature>
<evidence type="ECO:0000313" key="3">
    <source>
        <dbReference type="EMBL" id="WML89839.1"/>
    </source>
</evidence>
<keyword evidence="4" id="KW-1185">Reference proteome</keyword>
<accession>A0ABY9MME8</accession>
<evidence type="ECO:0000256" key="1">
    <source>
        <dbReference type="SAM" id="Coils"/>
    </source>
</evidence>
<keyword evidence="2" id="KW-1133">Transmembrane helix</keyword>
<feature type="transmembrane region" description="Helical" evidence="2">
    <location>
        <begin position="26"/>
        <end position="46"/>
    </location>
</feature>
<sequence length="282" mass="31175">MSLEYKFENRGTVQVRPTGSDKRSPCWYMLVALLLLFTALAGWLFFSGYLTPASSSSGIHAVTLRGKMDEQERLLTEQTASIRELEAKLASAKRDADVQTAANAELTRKFSATEADLTTERGKLALYEEILSPEGLEQGVHLQYFGIKERLVDDDGKKINGKHLYNYHLVLANIRGGDTAVKGSYSIAISGKQNGKAASVLHKDVTPDNEKVLSIFDVKHYQSLEGNLVFPKDFVPESVKVKVSLDSGETPERLTKSYDWSSFNKISAAKSESDLTVSTTKE</sequence>
<reference evidence="3 4" key="1">
    <citation type="submission" date="2023-08" db="EMBL/GenBank/DDBJ databases">
        <title>New molecular markers tilS and rpoB for phylogenetic and monitoring studies of the genus Thiothrix biodiversity.</title>
        <authorList>
            <person name="Ravin N.V."/>
            <person name="Smolyakov D."/>
            <person name="Markov N.D."/>
            <person name="Beletsky A.V."/>
            <person name="Mardanov A.V."/>
            <person name="Rudenko T.S."/>
            <person name="Grabovich M.Y."/>
        </authorList>
    </citation>
    <scope>NUCLEOTIDE SEQUENCE [LARGE SCALE GENOMIC DNA]</scope>
    <source>
        <strain evidence="3 4">MK1</strain>
    </source>
</reference>
<gene>
    <name evidence="3" type="ORF">RCF98_12760</name>
</gene>
<keyword evidence="2" id="KW-0472">Membrane</keyword>
<dbReference type="Pfam" id="PF20567">
    <property type="entry name" value="DUF6776"/>
    <property type="match status" value="1"/>
</dbReference>
<evidence type="ECO:0000313" key="4">
    <source>
        <dbReference type="Proteomes" id="UP001236657"/>
    </source>
</evidence>
<organism evidence="3 4">
    <name type="scientific">Thiothrix lacustris</name>
    <dbReference type="NCBI Taxonomy" id="525917"/>
    <lineage>
        <taxon>Bacteria</taxon>
        <taxon>Pseudomonadati</taxon>
        <taxon>Pseudomonadota</taxon>
        <taxon>Gammaproteobacteria</taxon>
        <taxon>Thiotrichales</taxon>
        <taxon>Thiotrichaceae</taxon>
        <taxon>Thiothrix</taxon>
    </lineage>
</organism>